<keyword evidence="5 6" id="KW-0472">Membrane</keyword>
<dbReference type="AlphaFoldDB" id="A0A453F0H1"/>
<comment type="similarity">
    <text evidence="2">Belongs to the PER33/POM33 family.</text>
</comment>
<dbReference type="PANTHER" id="PTHR12703:SF4">
    <property type="entry name" value="TRANSMEMBRANE PROTEIN 33"/>
    <property type="match status" value="1"/>
</dbReference>
<dbReference type="Gramene" id="AET3Gv20532400.8">
    <property type="protein sequence ID" value="AET3Gv20532400.8"/>
    <property type="gene ID" value="AET3Gv20532400"/>
</dbReference>
<feature type="transmembrane region" description="Helical" evidence="6">
    <location>
        <begin position="20"/>
        <end position="45"/>
    </location>
</feature>
<reference evidence="8" key="2">
    <citation type="journal article" date="2017" name="Nat. Plants">
        <title>The Aegilops tauschii genome reveals multiple impacts of transposons.</title>
        <authorList>
            <person name="Zhao G."/>
            <person name="Zou C."/>
            <person name="Li K."/>
            <person name="Wang K."/>
            <person name="Li T."/>
            <person name="Gao L."/>
            <person name="Zhang X."/>
            <person name="Wang H."/>
            <person name="Yang Z."/>
            <person name="Liu X."/>
            <person name="Jiang W."/>
            <person name="Mao L."/>
            <person name="Kong X."/>
            <person name="Jiao Y."/>
            <person name="Jia J."/>
        </authorList>
    </citation>
    <scope>NUCLEOTIDE SEQUENCE [LARGE SCALE GENOMIC DNA]</scope>
    <source>
        <strain evidence="8">cv. AL8/78</strain>
    </source>
</reference>
<dbReference type="Proteomes" id="UP000015105">
    <property type="component" value="Chromosome 3D"/>
</dbReference>
<evidence type="ECO:0000256" key="6">
    <source>
        <dbReference type="SAM" id="Phobius"/>
    </source>
</evidence>
<reference evidence="7" key="4">
    <citation type="submission" date="2019-03" db="UniProtKB">
        <authorList>
            <consortium name="EnsemblPlants"/>
        </authorList>
    </citation>
    <scope>IDENTIFICATION</scope>
</reference>
<evidence type="ECO:0000256" key="3">
    <source>
        <dbReference type="ARBA" id="ARBA00022692"/>
    </source>
</evidence>
<dbReference type="GO" id="GO:0071786">
    <property type="term" value="P:endoplasmic reticulum tubular network organization"/>
    <property type="evidence" value="ECO:0007669"/>
    <property type="project" value="TreeGrafter"/>
</dbReference>
<dbReference type="Pfam" id="PF03661">
    <property type="entry name" value="TMEM33_Pom33"/>
    <property type="match status" value="1"/>
</dbReference>
<keyword evidence="4 6" id="KW-1133">Transmembrane helix</keyword>
<organism evidence="7 8">
    <name type="scientific">Aegilops tauschii subsp. strangulata</name>
    <name type="common">Goatgrass</name>
    <dbReference type="NCBI Taxonomy" id="200361"/>
    <lineage>
        <taxon>Eukaryota</taxon>
        <taxon>Viridiplantae</taxon>
        <taxon>Streptophyta</taxon>
        <taxon>Embryophyta</taxon>
        <taxon>Tracheophyta</taxon>
        <taxon>Spermatophyta</taxon>
        <taxon>Magnoliopsida</taxon>
        <taxon>Liliopsida</taxon>
        <taxon>Poales</taxon>
        <taxon>Poaceae</taxon>
        <taxon>BOP clade</taxon>
        <taxon>Pooideae</taxon>
        <taxon>Triticodae</taxon>
        <taxon>Triticeae</taxon>
        <taxon>Triticinae</taxon>
        <taxon>Aegilops</taxon>
    </lineage>
</organism>
<keyword evidence="3 6" id="KW-0812">Transmembrane</keyword>
<comment type="subcellular location">
    <subcellularLocation>
        <location evidence="1">Membrane</location>
        <topology evidence="1">Multi-pass membrane protein</topology>
    </subcellularLocation>
</comment>
<protein>
    <submittedName>
        <fullName evidence="7">Uncharacterized protein</fullName>
    </submittedName>
</protein>
<dbReference type="GO" id="GO:0061024">
    <property type="term" value="P:membrane organization"/>
    <property type="evidence" value="ECO:0007669"/>
    <property type="project" value="TreeGrafter"/>
</dbReference>
<evidence type="ECO:0000256" key="2">
    <source>
        <dbReference type="ARBA" id="ARBA00007322"/>
    </source>
</evidence>
<reference evidence="7" key="3">
    <citation type="journal article" date="2017" name="Nature">
        <title>Genome sequence of the progenitor of the wheat D genome Aegilops tauschii.</title>
        <authorList>
            <person name="Luo M.C."/>
            <person name="Gu Y.Q."/>
            <person name="Puiu D."/>
            <person name="Wang H."/>
            <person name="Twardziok S.O."/>
            <person name="Deal K.R."/>
            <person name="Huo N."/>
            <person name="Zhu T."/>
            <person name="Wang L."/>
            <person name="Wang Y."/>
            <person name="McGuire P.E."/>
            <person name="Liu S."/>
            <person name="Long H."/>
            <person name="Ramasamy R.K."/>
            <person name="Rodriguez J.C."/>
            <person name="Van S.L."/>
            <person name="Yuan L."/>
            <person name="Wang Z."/>
            <person name="Xia Z."/>
            <person name="Xiao L."/>
            <person name="Anderson O.D."/>
            <person name="Ouyang S."/>
            <person name="Liang Y."/>
            <person name="Zimin A.V."/>
            <person name="Pertea G."/>
            <person name="Qi P."/>
            <person name="Bennetzen J.L."/>
            <person name="Dai X."/>
            <person name="Dawson M.W."/>
            <person name="Muller H.G."/>
            <person name="Kugler K."/>
            <person name="Rivarola-Duarte L."/>
            <person name="Spannagl M."/>
            <person name="Mayer K.F.X."/>
            <person name="Lu F.H."/>
            <person name="Bevan M.W."/>
            <person name="Leroy P."/>
            <person name="Li P."/>
            <person name="You F.M."/>
            <person name="Sun Q."/>
            <person name="Liu Z."/>
            <person name="Lyons E."/>
            <person name="Wicker T."/>
            <person name="Salzberg S.L."/>
            <person name="Devos K.M."/>
            <person name="Dvorak J."/>
        </authorList>
    </citation>
    <scope>NUCLEOTIDE SEQUENCE [LARGE SCALE GENOMIC DNA]</scope>
    <source>
        <strain evidence="7">cv. AL8/78</strain>
    </source>
</reference>
<evidence type="ECO:0000256" key="1">
    <source>
        <dbReference type="ARBA" id="ARBA00004141"/>
    </source>
</evidence>
<dbReference type="GO" id="GO:0016020">
    <property type="term" value="C:membrane"/>
    <property type="evidence" value="ECO:0007669"/>
    <property type="project" value="UniProtKB-SubCell"/>
</dbReference>
<name>A0A453F0H1_AEGTS</name>
<evidence type="ECO:0000313" key="7">
    <source>
        <dbReference type="EnsemblPlants" id="AET3Gv20532400.8"/>
    </source>
</evidence>
<dbReference type="EnsemblPlants" id="AET3Gv20532400.8">
    <property type="protein sequence ID" value="AET3Gv20532400.8"/>
    <property type="gene ID" value="AET3Gv20532400"/>
</dbReference>
<reference evidence="7" key="5">
    <citation type="journal article" date="2021" name="G3 (Bethesda)">
        <title>Aegilops tauschii genome assembly Aet v5.0 features greater sequence contiguity and improved annotation.</title>
        <authorList>
            <person name="Wang L."/>
            <person name="Zhu T."/>
            <person name="Rodriguez J.C."/>
            <person name="Deal K.R."/>
            <person name="Dubcovsky J."/>
            <person name="McGuire P.E."/>
            <person name="Lux T."/>
            <person name="Spannagl M."/>
            <person name="Mayer K.F.X."/>
            <person name="Baldrich P."/>
            <person name="Meyers B.C."/>
            <person name="Huo N."/>
            <person name="Gu Y.Q."/>
            <person name="Zhou H."/>
            <person name="Devos K.M."/>
            <person name="Bennetzen J.L."/>
            <person name="Unver T."/>
            <person name="Budak H."/>
            <person name="Gulick P.J."/>
            <person name="Galiba G."/>
            <person name="Kalapos B."/>
            <person name="Nelson D.R."/>
            <person name="Li P."/>
            <person name="You F.M."/>
            <person name="Luo M.C."/>
            <person name="Dvorak J."/>
        </authorList>
    </citation>
    <scope>NUCLEOTIDE SEQUENCE [LARGE SCALE GENOMIC DNA]</scope>
    <source>
        <strain evidence="7">cv. AL8/78</strain>
    </source>
</reference>
<evidence type="ECO:0000313" key="8">
    <source>
        <dbReference type="Proteomes" id="UP000015105"/>
    </source>
</evidence>
<proteinExistence type="inferred from homology"/>
<dbReference type="GO" id="GO:0005783">
    <property type="term" value="C:endoplasmic reticulum"/>
    <property type="evidence" value="ECO:0007669"/>
    <property type="project" value="TreeGrafter"/>
</dbReference>
<keyword evidence="8" id="KW-1185">Reference proteome</keyword>
<dbReference type="InterPro" id="IPR005344">
    <property type="entry name" value="TMEM33/Pom33"/>
</dbReference>
<evidence type="ECO:0000256" key="5">
    <source>
        <dbReference type="ARBA" id="ARBA00023136"/>
    </source>
</evidence>
<dbReference type="PANTHER" id="PTHR12703">
    <property type="entry name" value="TRANSMEMBRANE PROTEIN 33"/>
    <property type="match status" value="1"/>
</dbReference>
<reference evidence="8" key="1">
    <citation type="journal article" date="2014" name="Science">
        <title>Ancient hybridizations among the ancestral genomes of bread wheat.</title>
        <authorList>
            <consortium name="International Wheat Genome Sequencing Consortium,"/>
            <person name="Marcussen T."/>
            <person name="Sandve S.R."/>
            <person name="Heier L."/>
            <person name="Spannagl M."/>
            <person name="Pfeifer M."/>
            <person name="Jakobsen K.S."/>
            <person name="Wulff B.B."/>
            <person name="Steuernagel B."/>
            <person name="Mayer K.F."/>
            <person name="Olsen O.A."/>
        </authorList>
    </citation>
    <scope>NUCLEOTIDE SEQUENCE [LARGE SCALE GENOMIC DNA]</scope>
    <source>
        <strain evidence="8">cv. AL8/78</strain>
    </source>
</reference>
<accession>A0A453F0H1</accession>
<sequence length="134" mass="15215">MYALRVSHTSFSCFFNFASLTSVLALPVSFFFYSVVLLPVLCWALDHVARFLRRNFARSSFYRRYMEEPCLWVETNNTTISLLCSNAEITLGFLMIVSLFSYVHSLLAELFKEDFESKLTAAPCLLSHAGGNAT</sequence>
<evidence type="ECO:0000256" key="4">
    <source>
        <dbReference type="ARBA" id="ARBA00022989"/>
    </source>
</evidence>
<dbReference type="InterPro" id="IPR051645">
    <property type="entry name" value="PER33/POM33_regulator"/>
</dbReference>